<feature type="domain" description="ABC transporter" evidence="6">
    <location>
        <begin position="30"/>
        <end position="277"/>
    </location>
</feature>
<dbReference type="InterPro" id="IPR003593">
    <property type="entry name" value="AAA+_ATPase"/>
</dbReference>
<proteinExistence type="inferred from homology"/>
<evidence type="ECO:0000256" key="4">
    <source>
        <dbReference type="ARBA" id="ARBA00022741"/>
    </source>
</evidence>
<comment type="subcellular location">
    <subcellularLocation>
        <location evidence="1">Cell inner membrane</location>
        <topology evidence="1">Peripheral membrane protein</topology>
    </subcellularLocation>
</comment>
<reference evidence="7" key="1">
    <citation type="journal article" date="2014" name="Int. J. Syst. Evol. Microbiol.">
        <title>Complete genome of a new Firmicutes species belonging to the dominant human colonic microbiota ('Ruminococcus bicirculans') reveals two chromosomes and a selective capacity to utilize plant glucans.</title>
        <authorList>
            <consortium name="NISC Comparative Sequencing Program"/>
            <person name="Wegmann U."/>
            <person name="Louis P."/>
            <person name="Goesmann A."/>
            <person name="Henrissat B."/>
            <person name="Duncan S.H."/>
            <person name="Flint H.J."/>
        </authorList>
    </citation>
    <scope>NUCLEOTIDE SEQUENCE</scope>
    <source>
        <strain evidence="7">NBRC 103855</strain>
    </source>
</reference>
<evidence type="ECO:0000256" key="5">
    <source>
        <dbReference type="ARBA" id="ARBA00022840"/>
    </source>
</evidence>
<keyword evidence="5 7" id="KW-0067">ATP-binding</keyword>
<dbReference type="GO" id="GO:0005524">
    <property type="term" value="F:ATP binding"/>
    <property type="evidence" value="ECO:0007669"/>
    <property type="project" value="UniProtKB-KW"/>
</dbReference>
<dbReference type="RefSeq" id="WP_284386737.1">
    <property type="nucleotide sequence ID" value="NZ_BSNG01000001.1"/>
</dbReference>
<dbReference type="InterPro" id="IPR013563">
    <property type="entry name" value="Oligopep_ABC_C"/>
</dbReference>
<dbReference type="CDD" id="cd03257">
    <property type="entry name" value="ABC_NikE_OppD_transporters"/>
    <property type="match status" value="1"/>
</dbReference>
<dbReference type="PANTHER" id="PTHR43067:SF3">
    <property type="entry name" value="MALTOSE ABC TRANSPORTER, ATP-BINDING PROTEIN"/>
    <property type="match status" value="1"/>
</dbReference>
<evidence type="ECO:0000256" key="1">
    <source>
        <dbReference type="ARBA" id="ARBA00004417"/>
    </source>
</evidence>
<dbReference type="SUPFAM" id="SSF52540">
    <property type="entry name" value="P-loop containing nucleoside triphosphate hydrolases"/>
    <property type="match status" value="1"/>
</dbReference>
<dbReference type="Pfam" id="PF00005">
    <property type="entry name" value="ABC_tran"/>
    <property type="match status" value="1"/>
</dbReference>
<dbReference type="InterPro" id="IPR003439">
    <property type="entry name" value="ABC_transporter-like_ATP-bd"/>
</dbReference>
<dbReference type="Proteomes" id="UP001161406">
    <property type="component" value="Unassembled WGS sequence"/>
</dbReference>
<sequence>MNSIVTTAQTGSRNATKAYDAGNAKSVLQVKGLEVTYYTDLGRAKALDDVSFNLGAGEKLGMVGESGSGKSTMALAMMRMIKPPGRIEGGSVTIDGVDLMALDDDGMRKARLDKIAYIPQGAMNSLNPVMRIGAQMVDAVRSHMPRESGSAIKDRCMHALRSVDLDPSVFRMYAHELSGGMKQRVCIAIGILLEPKVIIADEPTSALDVVTQRQVMETIDRVQDQINAAVILIGHDMGLMAQFVDKVAVMYAGRLVEVSSVRDMFTAPNHPYARALISSLPNLDNKGVFQGIPGLAPSLLRLPGGCAFHPRCSFAMDKCSTVRPEPQILANGRLITCHLFDEETRQ</sequence>
<name>A0ABQ5U861_9HYPH</name>
<dbReference type="PROSITE" id="PS50893">
    <property type="entry name" value="ABC_TRANSPORTER_2"/>
    <property type="match status" value="1"/>
</dbReference>
<comment type="caution">
    <text evidence="7">The sequence shown here is derived from an EMBL/GenBank/DDBJ whole genome shotgun (WGS) entry which is preliminary data.</text>
</comment>
<organism evidence="7 8">
    <name type="scientific">Devosia yakushimensis</name>
    <dbReference type="NCBI Taxonomy" id="470028"/>
    <lineage>
        <taxon>Bacteria</taxon>
        <taxon>Pseudomonadati</taxon>
        <taxon>Pseudomonadota</taxon>
        <taxon>Alphaproteobacteria</taxon>
        <taxon>Hyphomicrobiales</taxon>
        <taxon>Devosiaceae</taxon>
        <taxon>Devosia</taxon>
    </lineage>
</organism>
<evidence type="ECO:0000259" key="6">
    <source>
        <dbReference type="PROSITE" id="PS50893"/>
    </source>
</evidence>
<comment type="similarity">
    <text evidence="2">Belongs to the ABC transporter superfamily.</text>
</comment>
<dbReference type="NCBIfam" id="TIGR01727">
    <property type="entry name" value="oligo_HPY"/>
    <property type="match status" value="1"/>
</dbReference>
<dbReference type="Pfam" id="PF08352">
    <property type="entry name" value="oligo_HPY"/>
    <property type="match status" value="1"/>
</dbReference>
<evidence type="ECO:0000313" key="7">
    <source>
        <dbReference type="EMBL" id="GLQ08084.1"/>
    </source>
</evidence>
<keyword evidence="8" id="KW-1185">Reference proteome</keyword>
<reference evidence="7" key="2">
    <citation type="submission" date="2023-01" db="EMBL/GenBank/DDBJ databases">
        <title>Draft genome sequence of Devosia yakushimensis strain NBRC 103855.</title>
        <authorList>
            <person name="Sun Q."/>
            <person name="Mori K."/>
        </authorList>
    </citation>
    <scope>NUCLEOTIDE SEQUENCE</scope>
    <source>
        <strain evidence="7">NBRC 103855</strain>
    </source>
</reference>
<dbReference type="EMBL" id="BSNG01000001">
    <property type="protein sequence ID" value="GLQ08084.1"/>
    <property type="molecule type" value="Genomic_DNA"/>
</dbReference>
<evidence type="ECO:0000256" key="2">
    <source>
        <dbReference type="ARBA" id="ARBA00005417"/>
    </source>
</evidence>
<dbReference type="Gene3D" id="3.40.50.300">
    <property type="entry name" value="P-loop containing nucleotide triphosphate hydrolases"/>
    <property type="match status" value="1"/>
</dbReference>
<keyword evidence="3" id="KW-0813">Transport</keyword>
<evidence type="ECO:0000256" key="3">
    <source>
        <dbReference type="ARBA" id="ARBA00022448"/>
    </source>
</evidence>
<dbReference type="PANTHER" id="PTHR43067">
    <property type="entry name" value="OLIGOPEPTIDE/DIPEPTIDE ABC TRANSPORTER, ATPASE SUBUNIT"/>
    <property type="match status" value="1"/>
</dbReference>
<accession>A0ABQ5U861</accession>
<evidence type="ECO:0000313" key="8">
    <source>
        <dbReference type="Proteomes" id="UP001161406"/>
    </source>
</evidence>
<protein>
    <submittedName>
        <fullName evidence="7">Dipeptide/oligopeptide/nickel ABC transporter ATP-binding protein</fullName>
    </submittedName>
</protein>
<dbReference type="InterPro" id="IPR017871">
    <property type="entry name" value="ABC_transporter-like_CS"/>
</dbReference>
<dbReference type="PROSITE" id="PS00211">
    <property type="entry name" value="ABC_TRANSPORTER_1"/>
    <property type="match status" value="1"/>
</dbReference>
<gene>
    <name evidence="7" type="ORF">GCM10007913_00160</name>
</gene>
<dbReference type="InterPro" id="IPR027417">
    <property type="entry name" value="P-loop_NTPase"/>
</dbReference>
<keyword evidence="4" id="KW-0547">Nucleotide-binding</keyword>
<dbReference type="SMART" id="SM00382">
    <property type="entry name" value="AAA"/>
    <property type="match status" value="1"/>
</dbReference>